<keyword evidence="3" id="KW-0597">Phosphoprotein</keyword>
<keyword evidence="7" id="KW-0325">Glycoprotein</keyword>
<evidence type="ECO:0000259" key="9">
    <source>
        <dbReference type="PROSITE" id="PS51465"/>
    </source>
</evidence>
<evidence type="ECO:0000256" key="6">
    <source>
        <dbReference type="ARBA" id="ARBA00023157"/>
    </source>
</evidence>
<evidence type="ECO:0000256" key="2">
    <source>
        <dbReference type="ARBA" id="ARBA00022525"/>
    </source>
</evidence>
<dbReference type="Gene3D" id="3.30.60.30">
    <property type="match status" value="1"/>
</dbReference>
<evidence type="ECO:0000313" key="11">
    <source>
        <dbReference type="Proteomes" id="UP001558613"/>
    </source>
</evidence>
<dbReference type="SMART" id="SM00274">
    <property type="entry name" value="FOLN"/>
    <property type="match status" value="1"/>
</dbReference>
<keyword evidence="11" id="KW-1185">Reference proteome</keyword>
<dbReference type="Pfam" id="PF23564">
    <property type="entry name" value="EF-hand_FSTL1"/>
    <property type="match status" value="1"/>
</dbReference>
<dbReference type="InterPro" id="IPR050653">
    <property type="entry name" value="Prot_Inhib_GrowthFact_Antg"/>
</dbReference>
<reference evidence="10 11" key="1">
    <citation type="submission" date="2023-09" db="EMBL/GenBank/DDBJ databases">
        <authorList>
            <person name="Wang M."/>
        </authorList>
    </citation>
    <scope>NUCLEOTIDE SEQUENCE [LARGE SCALE GENOMIC DNA]</scope>
    <source>
        <strain evidence="10">GT-2023</strain>
        <tissue evidence="10">Liver</tissue>
    </source>
</reference>
<dbReference type="SMART" id="SM00280">
    <property type="entry name" value="KAZAL"/>
    <property type="match status" value="1"/>
</dbReference>
<keyword evidence="5" id="KW-0677">Repeat</keyword>
<dbReference type="PROSITE" id="PS51465">
    <property type="entry name" value="KAZAL_2"/>
    <property type="match status" value="1"/>
</dbReference>
<dbReference type="InterPro" id="IPR036058">
    <property type="entry name" value="Kazal_dom_sf"/>
</dbReference>
<dbReference type="CDD" id="cd00104">
    <property type="entry name" value="KAZAL_FS"/>
    <property type="match status" value="1"/>
</dbReference>
<dbReference type="SUPFAM" id="SSF100895">
    <property type="entry name" value="Kazal-type serine protease inhibitors"/>
    <property type="match status" value="1"/>
</dbReference>
<dbReference type="InterPro" id="IPR002350">
    <property type="entry name" value="Kazal_dom"/>
</dbReference>
<keyword evidence="8" id="KW-0812">Transmembrane</keyword>
<comment type="subcellular location">
    <subcellularLocation>
        <location evidence="1">Secreted</location>
    </subcellularLocation>
</comment>
<keyword evidence="4" id="KW-0732">Signal</keyword>
<dbReference type="EMBL" id="JAYMGO010000001">
    <property type="protein sequence ID" value="KAL1281908.1"/>
    <property type="molecule type" value="Genomic_DNA"/>
</dbReference>
<protein>
    <recommendedName>
        <fullName evidence="9">Kazal-like domain-containing protein</fullName>
    </recommendedName>
</protein>
<dbReference type="PANTHER" id="PTHR10913:SF13">
    <property type="entry name" value="FOLLISTATIN-RELATED PROTEIN 1"/>
    <property type="match status" value="1"/>
</dbReference>
<organism evidence="10 11">
    <name type="scientific">Cirrhinus molitorella</name>
    <name type="common">mud carp</name>
    <dbReference type="NCBI Taxonomy" id="172907"/>
    <lineage>
        <taxon>Eukaryota</taxon>
        <taxon>Metazoa</taxon>
        <taxon>Chordata</taxon>
        <taxon>Craniata</taxon>
        <taxon>Vertebrata</taxon>
        <taxon>Euteleostomi</taxon>
        <taxon>Actinopterygii</taxon>
        <taxon>Neopterygii</taxon>
        <taxon>Teleostei</taxon>
        <taxon>Ostariophysi</taxon>
        <taxon>Cypriniformes</taxon>
        <taxon>Cyprinidae</taxon>
        <taxon>Labeoninae</taxon>
        <taxon>Labeonini</taxon>
        <taxon>Cirrhinus</taxon>
    </lineage>
</organism>
<evidence type="ECO:0000256" key="4">
    <source>
        <dbReference type="ARBA" id="ARBA00022729"/>
    </source>
</evidence>
<evidence type="ECO:0000256" key="8">
    <source>
        <dbReference type="SAM" id="Phobius"/>
    </source>
</evidence>
<comment type="caution">
    <text evidence="10">The sequence shown here is derived from an EMBL/GenBank/DDBJ whole genome shotgun (WGS) entry which is preliminary data.</text>
</comment>
<dbReference type="PANTHER" id="PTHR10913">
    <property type="entry name" value="FOLLISTATIN-RELATED"/>
    <property type="match status" value="1"/>
</dbReference>
<evidence type="ECO:0000313" key="10">
    <source>
        <dbReference type="EMBL" id="KAL1281908.1"/>
    </source>
</evidence>
<dbReference type="InterPro" id="IPR015369">
    <property type="entry name" value="Follistatin/Osteonectin_EGF"/>
</dbReference>
<proteinExistence type="predicted"/>
<keyword evidence="8" id="KW-0472">Membrane</keyword>
<evidence type="ECO:0000256" key="7">
    <source>
        <dbReference type="ARBA" id="ARBA00023180"/>
    </source>
</evidence>
<dbReference type="Pfam" id="PF07648">
    <property type="entry name" value="Kazal_2"/>
    <property type="match status" value="1"/>
</dbReference>
<dbReference type="InterPro" id="IPR057020">
    <property type="entry name" value="EF-hand_FSTL1"/>
</dbReference>
<feature type="non-terminal residue" evidence="10">
    <location>
        <position position="363"/>
    </location>
</feature>
<feature type="transmembrane region" description="Helical" evidence="8">
    <location>
        <begin position="55"/>
        <end position="79"/>
    </location>
</feature>
<feature type="domain" description="Kazal-like" evidence="9">
    <location>
        <begin position="222"/>
        <end position="269"/>
    </location>
</feature>
<dbReference type="Proteomes" id="UP001558613">
    <property type="component" value="Unassembled WGS sequence"/>
</dbReference>
<name>A0ABR3NXZ7_9TELE</name>
<evidence type="ECO:0000256" key="1">
    <source>
        <dbReference type="ARBA" id="ARBA00004613"/>
    </source>
</evidence>
<keyword evidence="6" id="KW-1015">Disulfide bond</keyword>
<dbReference type="Pfam" id="PF09289">
    <property type="entry name" value="FOLN"/>
    <property type="match status" value="1"/>
</dbReference>
<keyword evidence="8" id="KW-1133">Transmembrane helix</keyword>
<evidence type="ECO:0000256" key="5">
    <source>
        <dbReference type="ARBA" id="ARBA00022737"/>
    </source>
</evidence>
<evidence type="ECO:0000256" key="3">
    <source>
        <dbReference type="ARBA" id="ARBA00022553"/>
    </source>
</evidence>
<gene>
    <name evidence="10" type="ORF">QQF64_000711</name>
</gene>
<keyword evidence="2" id="KW-0964">Secreted</keyword>
<dbReference type="InterPro" id="IPR003645">
    <property type="entry name" value="Fol_N"/>
</dbReference>
<sequence length="363" mass="41467">MQMSLAHCINNYTKALSRSRYQRDVILNSADEWITMYSNQSEHKGNSLSGSLSSFSILVVLSIIWCFVFLVVFSICMFLQKIQQDKKQKSQPNFQGDEVTGADVSLNEVSEKRKKRERNKSYKERVNSVYYEFFRDHSPQRKPSNSDCTADFHSVCATAPLIYSFSSHLLIMIIRTLSPFIVLSVVCCYAEEVKSKSKVCANVFCGAGRECSVTEKGQPTCLCIEQCKPHKRPVCGSNGKTYRNHCELHRDACLTGLKVQVAHDGHCEEKKMEKVTNSPIVCYLTDRNELRSRVIEWLQSEVEPDGWFSKGSNFSDILLKYFQNYDNGDAQLDSAEFLKFIQHNETAINVTSPYAEEENNRLL</sequence>
<accession>A0ABR3NXZ7</accession>